<dbReference type="VEuPathDB" id="GiardiaDB:GLP15_5039"/>
<feature type="compositionally biased region" description="Polar residues" evidence="1">
    <location>
        <begin position="389"/>
        <end position="400"/>
    </location>
</feature>
<name>E1EWN2_GIAIA</name>
<protein>
    <submittedName>
        <fullName evidence="2">Uncharacterized protein</fullName>
    </submittedName>
</protein>
<dbReference type="OrthoDB" id="10615192at2759"/>
<gene>
    <name evidence="2" type="ORF">GLP15_5039</name>
</gene>
<feature type="region of interest" description="Disordered" evidence="1">
    <location>
        <begin position="315"/>
        <end position="335"/>
    </location>
</feature>
<feature type="region of interest" description="Disordered" evidence="1">
    <location>
        <begin position="386"/>
        <end position="407"/>
    </location>
</feature>
<evidence type="ECO:0000313" key="3">
    <source>
        <dbReference type="Proteomes" id="UP000008974"/>
    </source>
</evidence>
<comment type="caution">
    <text evidence="2">The sequence shown here is derived from an EMBL/GenBank/DDBJ whole genome shotgun (WGS) entry which is preliminary data.</text>
</comment>
<dbReference type="EMBL" id="ACVC01000032">
    <property type="protein sequence ID" value="EFO65404.1"/>
    <property type="molecule type" value="Genomic_DNA"/>
</dbReference>
<dbReference type="Proteomes" id="UP000008974">
    <property type="component" value="Unassembled WGS sequence"/>
</dbReference>
<evidence type="ECO:0000313" key="2">
    <source>
        <dbReference type="EMBL" id="EFO65404.1"/>
    </source>
</evidence>
<sequence length="468" mass="52743">MLYKLVVSFLCEAELVDEVPIKSLLEIINHDGTFLYHLLKRLGVDVSSIHNRLYHRSYTKTNILSNHEVMLAFIATSGISPTLLPAPKVLYSATKEGVAANLIYQVLRCVYRKRIRQAEGYIIKMANYLNALYTLRSEPVYQLTGFSRHTSLPASLVKLSLSTSCISFSIFVAGVHRFLSESGVPCVDFLTNFYKFPTTLQHMTRNHSKMQHLLTALGVPLFFSPLAWLSIKDEEPYFDLRLIQVYLIFDKFRGCVSTLLFKKLKQTLFASRSMDPALPQPLDLVWRDALCDSCIDPQDGLLAFAKSTDPGLDFDNMSNDNDVDHDESKRLIDPSSVDARSKKDSAVIMLSSNDVQKVANGERDDVLPKLLPHEAEHLMMVLSELPEPSRSTTSQGTGSPTHYREGKTCRMRNTDPISATHPMYSDEEHDKLIEARSYKSSAPAYTSEVIESNQKIIDQTEPCATTLF</sequence>
<feature type="non-terminal residue" evidence="2">
    <location>
        <position position="468"/>
    </location>
</feature>
<accession>E1EWN2</accession>
<reference evidence="2 3" key="1">
    <citation type="journal article" date="2010" name="BMC Genomics">
        <title>Genome analysis and comparative genomics of a Giardia intestinalis assemblage E isolate.</title>
        <authorList>
            <person name="Jerlstrom-Hultqvist J."/>
            <person name="Franzen O."/>
            <person name="Ankarklev J."/>
            <person name="Xu F."/>
            <person name="Nohynkova E."/>
            <person name="Andersson J.O."/>
            <person name="Svard S.G."/>
            <person name="Andersson B."/>
        </authorList>
    </citation>
    <scope>NUCLEOTIDE SEQUENCE [LARGE SCALE GENOMIC DNA]</scope>
    <source>
        <strain evidence="2 3">P15</strain>
    </source>
</reference>
<organism evidence="2 3">
    <name type="scientific">Giardia intestinalis (strain P15)</name>
    <name type="common">Giardia lamblia</name>
    <dbReference type="NCBI Taxonomy" id="658858"/>
    <lineage>
        <taxon>Eukaryota</taxon>
        <taxon>Metamonada</taxon>
        <taxon>Diplomonadida</taxon>
        <taxon>Hexamitidae</taxon>
        <taxon>Giardiinae</taxon>
        <taxon>Giardia</taxon>
    </lineage>
</organism>
<dbReference type="AlphaFoldDB" id="E1EWN2"/>
<proteinExistence type="predicted"/>
<evidence type="ECO:0000256" key="1">
    <source>
        <dbReference type="SAM" id="MobiDB-lite"/>
    </source>
</evidence>